<dbReference type="SUPFAM" id="SSF100950">
    <property type="entry name" value="NagB/RpiA/CoA transferase-like"/>
    <property type="match status" value="1"/>
</dbReference>
<dbReference type="InterPro" id="IPR037171">
    <property type="entry name" value="NagB/RpiA_transferase-like"/>
</dbReference>
<name>A0ABT6AQW3_9BURK</name>
<accession>A0ABT6AQW3</accession>
<dbReference type="Proteomes" id="UP001216674">
    <property type="component" value="Unassembled WGS sequence"/>
</dbReference>
<reference evidence="2 3" key="1">
    <citation type="submission" date="2023-03" db="EMBL/GenBank/DDBJ databases">
        <title>Draft assemblies of triclosan tolerant bacteria isolated from returned activated sludge.</title>
        <authorList>
            <person name="Van Hamelsveld S."/>
        </authorList>
    </citation>
    <scope>NUCLEOTIDE SEQUENCE [LARGE SCALE GENOMIC DNA]</scope>
    <source>
        <strain evidence="2 3">GW210010_S58</strain>
    </source>
</reference>
<evidence type="ECO:0000313" key="2">
    <source>
        <dbReference type="EMBL" id="MDF3834819.1"/>
    </source>
</evidence>
<protein>
    <submittedName>
        <fullName evidence="2">Lactate utilization protein C</fullName>
    </submittedName>
</protein>
<gene>
    <name evidence="2" type="ORF">P3W85_17920</name>
</gene>
<evidence type="ECO:0000259" key="1">
    <source>
        <dbReference type="Pfam" id="PF02589"/>
    </source>
</evidence>
<dbReference type="PANTHER" id="PTHR43682">
    <property type="entry name" value="LACTATE UTILIZATION PROTEIN C"/>
    <property type="match status" value="1"/>
</dbReference>
<dbReference type="InterPro" id="IPR024185">
    <property type="entry name" value="FTHF_cligase-like_sf"/>
</dbReference>
<dbReference type="InterPro" id="IPR003741">
    <property type="entry name" value="LUD_dom"/>
</dbReference>
<dbReference type="Gene3D" id="3.40.50.10420">
    <property type="entry name" value="NagB/RpiA/CoA transferase-like"/>
    <property type="match status" value="1"/>
</dbReference>
<dbReference type="EMBL" id="JARJLM010000304">
    <property type="protein sequence ID" value="MDF3834819.1"/>
    <property type="molecule type" value="Genomic_DNA"/>
</dbReference>
<proteinExistence type="predicted"/>
<dbReference type="PANTHER" id="PTHR43682:SF1">
    <property type="entry name" value="LACTATE UTILIZATION PROTEIN C"/>
    <property type="match status" value="1"/>
</dbReference>
<sequence length="228" mass="24123">METNSARDRIFARIRAAQGRAAGVSNGERAAVADYLSRHPAGPRPAAPADRVAAFQAQALKMASTVERVAAQADVPAAAARYLDGLGLTRRAVAWDSLGALDWQAQGLTVECRPPVRDAEADREHGDLVGITGCFCAIAETGSLMLLSGPQTFASAALLPETHIAVVPASRIVDGLEDAFALMRRERGELPRATNIISGPSRTGDIEQTIVLGAHGPYRVHVILVEQD</sequence>
<comment type="caution">
    <text evidence="2">The sequence shown here is derived from an EMBL/GenBank/DDBJ whole genome shotgun (WGS) entry which is preliminary data.</text>
</comment>
<keyword evidence="3" id="KW-1185">Reference proteome</keyword>
<organism evidence="2 3">
    <name type="scientific">Cupriavidus basilensis</name>
    <dbReference type="NCBI Taxonomy" id="68895"/>
    <lineage>
        <taxon>Bacteria</taxon>
        <taxon>Pseudomonadati</taxon>
        <taxon>Pseudomonadota</taxon>
        <taxon>Betaproteobacteria</taxon>
        <taxon>Burkholderiales</taxon>
        <taxon>Burkholderiaceae</taxon>
        <taxon>Cupriavidus</taxon>
    </lineage>
</organism>
<dbReference type="RefSeq" id="WP_276265780.1">
    <property type="nucleotide sequence ID" value="NZ_JARJLM010000304.1"/>
</dbReference>
<feature type="domain" description="LUD" evidence="1">
    <location>
        <begin position="129"/>
        <end position="225"/>
    </location>
</feature>
<dbReference type="Pfam" id="PF02589">
    <property type="entry name" value="LUD_dom"/>
    <property type="match status" value="1"/>
</dbReference>
<evidence type="ECO:0000313" key="3">
    <source>
        <dbReference type="Proteomes" id="UP001216674"/>
    </source>
</evidence>